<dbReference type="InterPro" id="IPR001347">
    <property type="entry name" value="SIS_dom"/>
</dbReference>
<comment type="caution">
    <text evidence="2">The sequence shown here is derived from an EMBL/GenBank/DDBJ whole genome shotgun (WGS) entry which is preliminary data.</text>
</comment>
<dbReference type="Pfam" id="PF13580">
    <property type="entry name" value="SIS_2"/>
    <property type="match status" value="1"/>
</dbReference>
<dbReference type="InterPro" id="IPR035472">
    <property type="entry name" value="RpiR-like_SIS"/>
</dbReference>
<feature type="domain" description="SIS" evidence="1">
    <location>
        <begin position="34"/>
        <end position="218"/>
    </location>
</feature>
<keyword evidence="3" id="KW-1185">Reference proteome</keyword>
<evidence type="ECO:0000313" key="3">
    <source>
        <dbReference type="Proteomes" id="UP001174909"/>
    </source>
</evidence>
<evidence type="ECO:0000313" key="2">
    <source>
        <dbReference type="EMBL" id="CAI8053995.1"/>
    </source>
</evidence>
<dbReference type="GO" id="GO:0097367">
    <property type="term" value="F:carbohydrate derivative binding"/>
    <property type="evidence" value="ECO:0007669"/>
    <property type="project" value="InterPro"/>
</dbReference>
<protein>
    <submittedName>
        <fullName evidence="2">UPF0309 protein GTNG_1302</fullName>
    </submittedName>
</protein>
<dbReference type="PANTHER" id="PTHR30390">
    <property type="entry name" value="SEDOHEPTULOSE 7-PHOSPHATE ISOMERASE / DNAA INITIATOR-ASSOCIATING FACTOR FOR REPLICATION INITIATION"/>
    <property type="match status" value="1"/>
</dbReference>
<reference evidence="2" key="1">
    <citation type="submission" date="2023-03" db="EMBL/GenBank/DDBJ databases">
        <authorList>
            <person name="Steffen K."/>
            <person name="Cardenas P."/>
        </authorList>
    </citation>
    <scope>NUCLEOTIDE SEQUENCE</scope>
</reference>
<dbReference type="Proteomes" id="UP001174909">
    <property type="component" value="Unassembled WGS sequence"/>
</dbReference>
<dbReference type="InterPro" id="IPR050099">
    <property type="entry name" value="SIS_GmhA/DiaA_subfam"/>
</dbReference>
<dbReference type="PROSITE" id="PS51464">
    <property type="entry name" value="SIS"/>
    <property type="match status" value="1"/>
</dbReference>
<dbReference type="Gene3D" id="3.40.50.10490">
    <property type="entry name" value="Glucose-6-phosphate isomerase like protein, domain 1"/>
    <property type="match status" value="1"/>
</dbReference>
<dbReference type="NCBIfam" id="NF002805">
    <property type="entry name" value="PRK02947.1"/>
    <property type="match status" value="1"/>
</dbReference>
<dbReference type="PANTHER" id="PTHR30390:SF7">
    <property type="entry name" value="PHOSPHOHEPTOSE ISOMERASE"/>
    <property type="match status" value="1"/>
</dbReference>
<dbReference type="CDD" id="cd05013">
    <property type="entry name" value="SIS_RpiR"/>
    <property type="match status" value="1"/>
</dbReference>
<organism evidence="2 3">
    <name type="scientific">Geodia barretti</name>
    <name type="common">Barrett's horny sponge</name>
    <dbReference type="NCBI Taxonomy" id="519541"/>
    <lineage>
        <taxon>Eukaryota</taxon>
        <taxon>Metazoa</taxon>
        <taxon>Porifera</taxon>
        <taxon>Demospongiae</taxon>
        <taxon>Heteroscleromorpha</taxon>
        <taxon>Tetractinellida</taxon>
        <taxon>Astrophorina</taxon>
        <taxon>Geodiidae</taxon>
        <taxon>Geodia</taxon>
    </lineage>
</organism>
<dbReference type="AlphaFoldDB" id="A0AA35XJH2"/>
<name>A0AA35XJH2_GEOBA</name>
<evidence type="ECO:0000259" key="1">
    <source>
        <dbReference type="PROSITE" id="PS51464"/>
    </source>
</evidence>
<dbReference type="InterPro" id="IPR046348">
    <property type="entry name" value="SIS_dom_sf"/>
</dbReference>
<gene>
    <name evidence="2" type="ORF">GBAR_LOCUS29507</name>
</gene>
<dbReference type="SUPFAM" id="SSF53697">
    <property type="entry name" value="SIS domain"/>
    <property type="match status" value="1"/>
</dbReference>
<proteinExistence type="predicted"/>
<accession>A0AA35XJH2</accession>
<dbReference type="GO" id="GO:1901135">
    <property type="term" value="P:carbohydrate derivative metabolic process"/>
    <property type="evidence" value="ECO:0007669"/>
    <property type="project" value="InterPro"/>
</dbReference>
<dbReference type="EMBL" id="CASHTH010004135">
    <property type="protein sequence ID" value="CAI8053995.1"/>
    <property type="molecule type" value="Genomic_DNA"/>
</dbReference>
<sequence length="255" mass="27681">MNTSHLRYLHVAQDVLKQIEETQTDAIAQASEVCAKTIAEDGLVYLFGSGHSRMPVEEIFPRYGSFPGFFPIVELAVTFHNQVVGCNGQRQALFLENVSGYAEVILRNFTFRPHDCMMVFSNSGTNILPIEMAMGAKAQNLPVIAVSSIAHSSASPSKHASGKRLFEVADLTIDNCNPPGDAVVDIPNLAYPVGPTSSIGTLSIVNAIKCRVAELLTECGKPPVVLTGAHFLGAEESAKQIERAYDDYRDRVQGR</sequence>